<protein>
    <submittedName>
        <fullName evidence="2">Uncharacterized protein</fullName>
    </submittedName>
</protein>
<sequence>MDEPRQEQQKQKQSEKTMEQPTAKEEETGQPQEAANQNFASDQQKKVAELMKNGSDFLLLAGDYYNFLGGQKSQTWDNFIYN</sequence>
<feature type="compositionally biased region" description="Polar residues" evidence="1">
    <location>
        <begin position="29"/>
        <end position="42"/>
    </location>
</feature>
<proteinExistence type="predicted"/>
<dbReference type="AlphaFoldDB" id="A0A1B7KT77"/>
<evidence type="ECO:0000313" key="2">
    <source>
        <dbReference type="EMBL" id="OAT73280.1"/>
    </source>
</evidence>
<dbReference type="EMBL" id="LXMA01000012">
    <property type="protein sequence ID" value="OAT73280.1"/>
    <property type="molecule type" value="Genomic_DNA"/>
</dbReference>
<feature type="compositionally biased region" description="Basic and acidic residues" evidence="1">
    <location>
        <begin position="1"/>
        <end position="27"/>
    </location>
</feature>
<reference evidence="3" key="1">
    <citation type="submission" date="2016-05" db="EMBL/GenBank/DDBJ databases">
        <authorList>
            <person name="Wang W."/>
            <person name="Zhu L."/>
        </authorList>
    </citation>
    <scope>NUCLEOTIDE SEQUENCE [LARGE SCALE GENOMIC DNA]</scope>
    <source>
        <strain evidence="3">W-2</strain>
    </source>
</reference>
<comment type="caution">
    <text evidence="2">The sequence shown here is derived from an EMBL/GenBank/DDBJ whole genome shotgun (WGS) entry which is preliminary data.</text>
</comment>
<dbReference type="RefSeq" id="WP_064550949.1">
    <property type="nucleotide sequence ID" value="NZ_LXMA01000012.1"/>
</dbReference>
<name>A0A1B7KT77_PARTM</name>
<organism evidence="2 3">
    <name type="scientific">Parageobacillus thermoglucosidasius</name>
    <name type="common">Geobacillus thermoglucosidasius</name>
    <dbReference type="NCBI Taxonomy" id="1426"/>
    <lineage>
        <taxon>Bacteria</taxon>
        <taxon>Bacillati</taxon>
        <taxon>Bacillota</taxon>
        <taxon>Bacilli</taxon>
        <taxon>Bacillales</taxon>
        <taxon>Anoxybacillaceae</taxon>
        <taxon>Parageobacillus</taxon>
    </lineage>
</organism>
<gene>
    <name evidence="2" type="ORF">A7K69_04680</name>
</gene>
<dbReference type="Proteomes" id="UP000078290">
    <property type="component" value="Unassembled WGS sequence"/>
</dbReference>
<accession>A0A1B7KT77</accession>
<evidence type="ECO:0000256" key="1">
    <source>
        <dbReference type="SAM" id="MobiDB-lite"/>
    </source>
</evidence>
<evidence type="ECO:0000313" key="3">
    <source>
        <dbReference type="Proteomes" id="UP000078290"/>
    </source>
</evidence>
<feature type="region of interest" description="Disordered" evidence="1">
    <location>
        <begin position="1"/>
        <end position="47"/>
    </location>
</feature>
<dbReference type="OrthoDB" id="2962247at2"/>